<organism evidence="1 2">
    <name type="scientific">Datura stramonium</name>
    <name type="common">Jimsonweed</name>
    <name type="synonym">Common thornapple</name>
    <dbReference type="NCBI Taxonomy" id="4076"/>
    <lineage>
        <taxon>Eukaryota</taxon>
        <taxon>Viridiplantae</taxon>
        <taxon>Streptophyta</taxon>
        <taxon>Embryophyta</taxon>
        <taxon>Tracheophyta</taxon>
        <taxon>Spermatophyta</taxon>
        <taxon>Magnoliopsida</taxon>
        <taxon>eudicotyledons</taxon>
        <taxon>Gunneridae</taxon>
        <taxon>Pentapetalae</taxon>
        <taxon>asterids</taxon>
        <taxon>lamiids</taxon>
        <taxon>Solanales</taxon>
        <taxon>Solanaceae</taxon>
        <taxon>Solanoideae</taxon>
        <taxon>Datureae</taxon>
        <taxon>Datura</taxon>
    </lineage>
</organism>
<proteinExistence type="predicted"/>
<sequence length="113" mass="13434">MLGFPAVMTCVSRGKFFDSSVRNIFLTVESHCYLTIYESYPLKLPETFSLISIEDVHQIAAHYKMGVEEEMRKVFLKTKGMSKKMKKALEFEKRMQEKEFERAFFREFWPDNV</sequence>
<reference evidence="1 2" key="1">
    <citation type="journal article" date="2021" name="BMC Genomics">
        <title>Datura genome reveals duplications of psychoactive alkaloid biosynthetic genes and high mutation rate following tissue culture.</title>
        <authorList>
            <person name="Rajewski A."/>
            <person name="Carter-House D."/>
            <person name="Stajich J."/>
            <person name="Litt A."/>
        </authorList>
    </citation>
    <scope>NUCLEOTIDE SEQUENCE [LARGE SCALE GENOMIC DNA]</scope>
    <source>
        <strain evidence="1">AR-01</strain>
    </source>
</reference>
<name>A0ABS8V783_DATST</name>
<gene>
    <name evidence="1" type="ORF">HAX54_028953</name>
</gene>
<keyword evidence="2" id="KW-1185">Reference proteome</keyword>
<dbReference type="Proteomes" id="UP000823775">
    <property type="component" value="Unassembled WGS sequence"/>
</dbReference>
<protein>
    <submittedName>
        <fullName evidence="1">Uncharacterized protein</fullName>
    </submittedName>
</protein>
<evidence type="ECO:0000313" key="2">
    <source>
        <dbReference type="Proteomes" id="UP000823775"/>
    </source>
</evidence>
<accession>A0ABS8V783</accession>
<comment type="caution">
    <text evidence="1">The sequence shown here is derived from an EMBL/GenBank/DDBJ whole genome shotgun (WGS) entry which is preliminary data.</text>
</comment>
<evidence type="ECO:0000313" key="1">
    <source>
        <dbReference type="EMBL" id="MCD9642262.1"/>
    </source>
</evidence>
<dbReference type="EMBL" id="JACEIK010003568">
    <property type="protein sequence ID" value="MCD9642262.1"/>
    <property type="molecule type" value="Genomic_DNA"/>
</dbReference>